<dbReference type="Gene3D" id="3.30.465.10">
    <property type="match status" value="1"/>
</dbReference>
<feature type="transmembrane region" description="Helical" evidence="11">
    <location>
        <begin position="59"/>
        <end position="83"/>
    </location>
</feature>
<dbReference type="PANTHER" id="PTHR43099:SF2">
    <property type="entry name" value="UPF0053 PROTEIN YRKA"/>
    <property type="match status" value="1"/>
</dbReference>
<comment type="caution">
    <text evidence="14">The sequence shown here is derived from an EMBL/GenBank/DDBJ whole genome shotgun (WGS) entry which is preliminary data.</text>
</comment>
<evidence type="ECO:0000256" key="3">
    <source>
        <dbReference type="ARBA" id="ARBA00022475"/>
    </source>
</evidence>
<dbReference type="SMART" id="SM01091">
    <property type="entry name" value="CorC_HlyC"/>
    <property type="match status" value="1"/>
</dbReference>
<dbReference type="InterPro" id="IPR016169">
    <property type="entry name" value="FAD-bd_PCMH_sub2"/>
</dbReference>
<dbReference type="PROSITE" id="PS51371">
    <property type="entry name" value="CBS"/>
    <property type="match status" value="2"/>
</dbReference>
<keyword evidence="5" id="KW-0677">Repeat</keyword>
<dbReference type="EMBL" id="JAASRO010000001">
    <property type="protein sequence ID" value="NIK62329.1"/>
    <property type="molecule type" value="Genomic_DNA"/>
</dbReference>
<feature type="domain" description="CBS" evidence="12">
    <location>
        <begin position="217"/>
        <end position="276"/>
    </location>
</feature>
<reference evidence="14 15" key="1">
    <citation type="submission" date="2020-03" db="EMBL/GenBank/DDBJ databases">
        <title>Sequencing the genomes of 1000 actinobacteria strains.</title>
        <authorList>
            <person name="Klenk H.-P."/>
        </authorList>
    </citation>
    <scope>NUCLEOTIDE SEQUENCE [LARGE SCALE GENOMIC DNA]</scope>
    <source>
        <strain evidence="14 15">DSM 45490</strain>
    </source>
</reference>
<organism evidence="14 15">
    <name type="scientific">Kribbella shirazensis</name>
    <dbReference type="NCBI Taxonomy" id="1105143"/>
    <lineage>
        <taxon>Bacteria</taxon>
        <taxon>Bacillati</taxon>
        <taxon>Actinomycetota</taxon>
        <taxon>Actinomycetes</taxon>
        <taxon>Propionibacteriales</taxon>
        <taxon>Kribbellaceae</taxon>
        <taxon>Kribbella</taxon>
    </lineage>
</organism>
<dbReference type="GO" id="GO:0050660">
    <property type="term" value="F:flavin adenine dinucleotide binding"/>
    <property type="evidence" value="ECO:0007669"/>
    <property type="project" value="InterPro"/>
</dbReference>
<dbReference type="InterPro" id="IPR002550">
    <property type="entry name" value="CNNM"/>
</dbReference>
<feature type="domain" description="CNNM transmembrane" evidence="13">
    <location>
        <begin position="1"/>
        <end position="202"/>
    </location>
</feature>
<feature type="transmembrane region" description="Helical" evidence="11">
    <location>
        <begin position="6"/>
        <end position="31"/>
    </location>
</feature>
<dbReference type="Pfam" id="PF03471">
    <property type="entry name" value="CorC_HlyC"/>
    <property type="match status" value="1"/>
</dbReference>
<accession>A0A7X6A6G9</accession>
<keyword evidence="6 10" id="KW-1133">Transmembrane helix</keyword>
<keyword evidence="8 10" id="KW-0472">Membrane</keyword>
<evidence type="ECO:0000256" key="9">
    <source>
        <dbReference type="PROSITE-ProRule" id="PRU00703"/>
    </source>
</evidence>
<dbReference type="InterPro" id="IPR044751">
    <property type="entry name" value="Ion_transp-like_CBS"/>
</dbReference>
<dbReference type="InterPro" id="IPR000644">
    <property type="entry name" value="CBS_dom"/>
</dbReference>
<dbReference type="Pfam" id="PF01595">
    <property type="entry name" value="CNNM"/>
    <property type="match status" value="1"/>
</dbReference>
<dbReference type="CDD" id="cd04590">
    <property type="entry name" value="CBS_pair_CorC_HlyC_assoc"/>
    <property type="match status" value="1"/>
</dbReference>
<evidence type="ECO:0000313" key="14">
    <source>
        <dbReference type="EMBL" id="NIK62329.1"/>
    </source>
</evidence>
<dbReference type="SUPFAM" id="SSF56176">
    <property type="entry name" value="FAD-binding/transporter-associated domain-like"/>
    <property type="match status" value="1"/>
</dbReference>
<keyword evidence="3" id="KW-1003">Cell membrane</keyword>
<dbReference type="AlphaFoldDB" id="A0A7X6A6G9"/>
<keyword evidence="15" id="KW-1185">Reference proteome</keyword>
<dbReference type="InterPro" id="IPR036318">
    <property type="entry name" value="FAD-bd_PCMH-like_sf"/>
</dbReference>
<evidence type="ECO:0000256" key="2">
    <source>
        <dbReference type="ARBA" id="ARBA00006337"/>
    </source>
</evidence>
<protein>
    <submittedName>
        <fullName evidence="14">Putative hemolysin</fullName>
    </submittedName>
</protein>
<dbReference type="GO" id="GO:0005886">
    <property type="term" value="C:plasma membrane"/>
    <property type="evidence" value="ECO:0007669"/>
    <property type="project" value="UniProtKB-SubCell"/>
</dbReference>
<dbReference type="InterPro" id="IPR005170">
    <property type="entry name" value="Transptr-assoc_dom"/>
</dbReference>
<evidence type="ECO:0000259" key="13">
    <source>
        <dbReference type="PROSITE" id="PS51846"/>
    </source>
</evidence>
<keyword evidence="7 9" id="KW-0129">CBS domain</keyword>
<dbReference type="Pfam" id="PF00571">
    <property type="entry name" value="CBS"/>
    <property type="match status" value="2"/>
</dbReference>
<comment type="subcellular location">
    <subcellularLocation>
        <location evidence="1">Cell membrane</location>
        <topology evidence="1">Multi-pass membrane protein</topology>
    </subcellularLocation>
</comment>
<comment type="similarity">
    <text evidence="2">Belongs to the UPF0053 family.</text>
</comment>
<evidence type="ECO:0000313" key="15">
    <source>
        <dbReference type="Proteomes" id="UP000555407"/>
    </source>
</evidence>
<dbReference type="FunFam" id="3.10.580.10:FF:000002">
    <property type="entry name" value="Magnesium/cobalt efflux protein CorC"/>
    <property type="match status" value="1"/>
</dbReference>
<evidence type="ECO:0000256" key="5">
    <source>
        <dbReference type="ARBA" id="ARBA00022737"/>
    </source>
</evidence>
<dbReference type="RefSeq" id="WP_167217391.1">
    <property type="nucleotide sequence ID" value="NZ_JAASRO010000001.1"/>
</dbReference>
<evidence type="ECO:0000256" key="1">
    <source>
        <dbReference type="ARBA" id="ARBA00004651"/>
    </source>
</evidence>
<dbReference type="SUPFAM" id="SSF54631">
    <property type="entry name" value="CBS-domain pair"/>
    <property type="match status" value="1"/>
</dbReference>
<proteinExistence type="inferred from homology"/>
<feature type="domain" description="CBS" evidence="12">
    <location>
        <begin position="281"/>
        <end position="338"/>
    </location>
</feature>
<name>A0A7X6A6G9_9ACTN</name>
<evidence type="ECO:0000256" key="6">
    <source>
        <dbReference type="ARBA" id="ARBA00022989"/>
    </source>
</evidence>
<feature type="transmembrane region" description="Helical" evidence="11">
    <location>
        <begin position="103"/>
        <end position="124"/>
    </location>
</feature>
<gene>
    <name evidence="14" type="ORF">BJY22_008046</name>
</gene>
<evidence type="ECO:0000256" key="10">
    <source>
        <dbReference type="PROSITE-ProRule" id="PRU01193"/>
    </source>
</evidence>
<evidence type="ECO:0000256" key="8">
    <source>
        <dbReference type="ARBA" id="ARBA00023136"/>
    </source>
</evidence>
<dbReference type="Gene3D" id="3.10.580.10">
    <property type="entry name" value="CBS-domain"/>
    <property type="match status" value="1"/>
</dbReference>
<dbReference type="PROSITE" id="PS51846">
    <property type="entry name" value="CNNM"/>
    <property type="match status" value="1"/>
</dbReference>
<dbReference type="InterPro" id="IPR051676">
    <property type="entry name" value="UPF0053_domain"/>
</dbReference>
<evidence type="ECO:0000259" key="12">
    <source>
        <dbReference type="PROSITE" id="PS51371"/>
    </source>
</evidence>
<evidence type="ECO:0000256" key="11">
    <source>
        <dbReference type="SAM" id="Phobius"/>
    </source>
</evidence>
<evidence type="ECO:0000256" key="7">
    <source>
        <dbReference type="ARBA" id="ARBA00023122"/>
    </source>
</evidence>
<keyword evidence="4 10" id="KW-0812">Transmembrane</keyword>
<sequence>MNETLLNIVLILIFVLIGGVFAAAEMALVSLRESQLKALSHRGKRGETVAKVAANPNRFLSAVQVGVTLMGFLSAAFGGATLADSLSPHLQKLGLPESVAGTAALVLITILISYVSIVLGELAAKRLALQRAEGFALALAPLVDRLASAARPVIWLLSKSTDLVVRALGGDPNANREVMTDEELRDLVSAHESLGEEERKIVDDVFEAGSRQLRELMLPRTEVDFVDAEMPAYKAVKFAAERPHSRYPVMNGSADDIVGFVHVRDLFDPAVSTRSVRVGDLAREVLMLPDTAKLLPTLTEMRRRSTHLAIVLDEYGGTAGIVTLEDLVEELIGDIKDEYDEEAAETTRLRSGDIEVDGLLNLDDFADATTIELPDGPYETVGGFLAARLGKVPSTGDEVMLDAHTLTVTEMDGRRVARVRLHRIKPAPEEQAPAEVPAPAAE</sequence>
<dbReference type="Proteomes" id="UP000555407">
    <property type="component" value="Unassembled WGS sequence"/>
</dbReference>
<dbReference type="PANTHER" id="PTHR43099">
    <property type="entry name" value="UPF0053 PROTEIN YRKA"/>
    <property type="match status" value="1"/>
</dbReference>
<evidence type="ECO:0000256" key="4">
    <source>
        <dbReference type="ARBA" id="ARBA00022692"/>
    </source>
</evidence>
<dbReference type="InterPro" id="IPR046342">
    <property type="entry name" value="CBS_dom_sf"/>
</dbReference>